<evidence type="ECO:0000259" key="8">
    <source>
        <dbReference type="Pfam" id="PF00156"/>
    </source>
</evidence>
<feature type="binding site" evidence="5">
    <location>
        <position position="156"/>
    </location>
    <ligand>
        <name>xanthine</name>
        <dbReference type="ChEBI" id="CHEBI:17712"/>
    </ligand>
</feature>
<organism evidence="9 10">
    <name type="scientific">Candidatus Avacidaminococcus intestinavium</name>
    <dbReference type="NCBI Taxonomy" id="2840684"/>
    <lineage>
        <taxon>Bacteria</taxon>
        <taxon>Bacillati</taxon>
        <taxon>Bacillota</taxon>
        <taxon>Negativicutes</taxon>
        <taxon>Acidaminococcales</taxon>
        <taxon>Acidaminococcaceae</taxon>
        <taxon>Acidaminococcaceae incertae sedis</taxon>
        <taxon>Candidatus Avacidaminococcus</taxon>
    </lineage>
</organism>
<evidence type="ECO:0000256" key="7">
    <source>
        <dbReference type="SAM" id="Phobius"/>
    </source>
</evidence>
<feature type="transmembrane region" description="Helical" evidence="7">
    <location>
        <begin position="60"/>
        <end position="79"/>
    </location>
</feature>
<feature type="binding site" evidence="5">
    <location>
        <position position="27"/>
    </location>
    <ligand>
        <name>xanthine</name>
        <dbReference type="ChEBI" id="CHEBI:17712"/>
    </ligand>
</feature>
<comment type="subunit">
    <text evidence="5">Homodimer.</text>
</comment>
<dbReference type="InterPro" id="IPR029057">
    <property type="entry name" value="PRTase-like"/>
</dbReference>
<gene>
    <name evidence="5" type="primary">xpt</name>
    <name evidence="9" type="ORF">IAB06_06570</name>
</gene>
<name>A0A9D1MQ50_9FIRM</name>
<keyword evidence="1 5" id="KW-0963">Cytoplasm</keyword>
<dbReference type="GO" id="GO:0046110">
    <property type="term" value="P:xanthine metabolic process"/>
    <property type="evidence" value="ECO:0007669"/>
    <property type="project" value="UniProtKB-UniRule"/>
</dbReference>
<dbReference type="GO" id="GO:0032265">
    <property type="term" value="P:XMP salvage"/>
    <property type="evidence" value="ECO:0007669"/>
    <property type="project" value="UniProtKB-UniRule"/>
</dbReference>
<evidence type="ECO:0000256" key="1">
    <source>
        <dbReference type="ARBA" id="ARBA00022490"/>
    </source>
</evidence>
<evidence type="ECO:0000313" key="10">
    <source>
        <dbReference type="Proteomes" id="UP000824099"/>
    </source>
</evidence>
<dbReference type="HAMAP" id="MF_01184">
    <property type="entry name" value="XPRTase"/>
    <property type="match status" value="1"/>
</dbReference>
<dbReference type="InterPro" id="IPR010079">
    <property type="entry name" value="Xanthine_PRibTrfase"/>
</dbReference>
<dbReference type="SUPFAM" id="SSF53271">
    <property type="entry name" value="PRTase-like"/>
    <property type="match status" value="1"/>
</dbReference>
<protein>
    <recommendedName>
        <fullName evidence="5 6">Xanthine phosphoribosyltransferase</fullName>
        <shortName evidence="5">XPRTase</shortName>
        <ecNumber evidence="5 6">2.4.2.22</ecNumber>
    </recommendedName>
</protein>
<dbReference type="PANTHER" id="PTHR43864:SF1">
    <property type="entry name" value="XANTHINE PHOSPHORIBOSYLTRANSFERASE"/>
    <property type="match status" value="1"/>
</dbReference>
<dbReference type="GO" id="GO:0000310">
    <property type="term" value="F:xanthine phosphoribosyltransferase activity"/>
    <property type="evidence" value="ECO:0007669"/>
    <property type="project" value="UniProtKB-UniRule"/>
</dbReference>
<comment type="function">
    <text evidence="5">Converts the preformed base xanthine, a product of nucleic acid breakdown, to xanthosine 5'-monophosphate (XMP), so it can be reused for RNA or DNA synthesis.</text>
</comment>
<keyword evidence="7" id="KW-0812">Transmembrane</keyword>
<feature type="binding site" evidence="5">
    <location>
        <begin position="128"/>
        <end position="132"/>
    </location>
    <ligand>
        <name>5-phospho-alpha-D-ribose 1-diphosphate</name>
        <dbReference type="ChEBI" id="CHEBI:58017"/>
    </ligand>
</feature>
<dbReference type="InterPro" id="IPR050118">
    <property type="entry name" value="Pur/Pyrimidine_PRTase"/>
</dbReference>
<dbReference type="NCBIfam" id="TIGR01744">
    <property type="entry name" value="XPRTase"/>
    <property type="match status" value="1"/>
</dbReference>
<reference evidence="9" key="2">
    <citation type="journal article" date="2021" name="PeerJ">
        <title>Extensive microbial diversity within the chicken gut microbiome revealed by metagenomics and culture.</title>
        <authorList>
            <person name="Gilroy R."/>
            <person name="Ravi A."/>
            <person name="Getino M."/>
            <person name="Pursley I."/>
            <person name="Horton D.L."/>
            <person name="Alikhan N.F."/>
            <person name="Baker D."/>
            <person name="Gharbi K."/>
            <person name="Hall N."/>
            <person name="Watson M."/>
            <person name="Adriaenssens E.M."/>
            <person name="Foster-Nyarko E."/>
            <person name="Jarju S."/>
            <person name="Secka A."/>
            <person name="Antonio M."/>
            <person name="Oren A."/>
            <person name="Chaudhuri R.R."/>
            <person name="La Ragione R."/>
            <person name="Hildebrand F."/>
            <person name="Pallen M.J."/>
        </authorList>
    </citation>
    <scope>NUCLEOTIDE SEQUENCE</scope>
    <source>
        <strain evidence="9">CHK160-1198</strain>
    </source>
</reference>
<evidence type="ECO:0000256" key="6">
    <source>
        <dbReference type="NCBIfam" id="TIGR01744"/>
    </source>
</evidence>
<comment type="catalytic activity">
    <reaction evidence="5">
        <text>XMP + diphosphate = xanthine + 5-phospho-alpha-D-ribose 1-diphosphate</text>
        <dbReference type="Rhea" id="RHEA:10800"/>
        <dbReference type="ChEBI" id="CHEBI:17712"/>
        <dbReference type="ChEBI" id="CHEBI:33019"/>
        <dbReference type="ChEBI" id="CHEBI:57464"/>
        <dbReference type="ChEBI" id="CHEBI:58017"/>
        <dbReference type="EC" id="2.4.2.22"/>
    </reaction>
</comment>
<sequence>MRLLKEKITNEGIVLNNSILKVDAFLNHQIDPDLMMELGREFHKRFAAQNVTKILTIESSGIAVALTTALFFHVPVVFARKQKPSTMNENSYNTKVFSFTKNVTNNVSVLKKFLPPGEKVLILDDFLANGEAAMGLADLATQAGSTVVGIGIVIEKSFQPGRKRLIDAGFQVESLARIKAFENDQIVFVENEE</sequence>
<dbReference type="Gene3D" id="3.40.50.2020">
    <property type="match status" value="1"/>
</dbReference>
<dbReference type="InterPro" id="IPR000836">
    <property type="entry name" value="PRTase_dom"/>
</dbReference>
<comment type="caution">
    <text evidence="9">The sequence shown here is derived from an EMBL/GenBank/DDBJ whole genome shotgun (WGS) entry which is preliminary data.</text>
</comment>
<evidence type="ECO:0000256" key="2">
    <source>
        <dbReference type="ARBA" id="ARBA00022676"/>
    </source>
</evidence>
<dbReference type="EC" id="2.4.2.22" evidence="5 6"/>
<keyword evidence="4 5" id="KW-0660">Purine salvage</keyword>
<dbReference type="NCBIfam" id="NF006671">
    <property type="entry name" value="PRK09219.1"/>
    <property type="match status" value="1"/>
</dbReference>
<dbReference type="CDD" id="cd06223">
    <property type="entry name" value="PRTases_typeI"/>
    <property type="match status" value="1"/>
</dbReference>
<dbReference type="Pfam" id="PF00156">
    <property type="entry name" value="Pribosyltran"/>
    <property type="match status" value="1"/>
</dbReference>
<keyword evidence="3 5" id="KW-0808">Transferase</keyword>
<evidence type="ECO:0000256" key="5">
    <source>
        <dbReference type="HAMAP-Rule" id="MF_01184"/>
    </source>
</evidence>
<keyword evidence="7" id="KW-0472">Membrane</keyword>
<dbReference type="GO" id="GO:0006166">
    <property type="term" value="P:purine ribonucleoside salvage"/>
    <property type="evidence" value="ECO:0007669"/>
    <property type="project" value="UniProtKB-KW"/>
</dbReference>
<feature type="binding site" evidence="5">
    <location>
        <position position="20"/>
    </location>
    <ligand>
        <name>xanthine</name>
        <dbReference type="ChEBI" id="CHEBI:17712"/>
    </ligand>
</feature>
<dbReference type="AlphaFoldDB" id="A0A9D1MQ50"/>
<dbReference type="PANTHER" id="PTHR43864">
    <property type="entry name" value="HYPOXANTHINE/GUANINE PHOSPHORIBOSYLTRANSFERASE"/>
    <property type="match status" value="1"/>
</dbReference>
<feature type="domain" description="Phosphoribosyltransferase" evidence="8">
    <location>
        <begin position="32"/>
        <end position="163"/>
    </location>
</feature>
<accession>A0A9D1MQ50</accession>
<comment type="subcellular location">
    <subcellularLocation>
        <location evidence="5">Cytoplasm</location>
    </subcellularLocation>
</comment>
<keyword evidence="2 5" id="KW-0328">Glycosyltransferase</keyword>
<evidence type="ECO:0000256" key="4">
    <source>
        <dbReference type="ARBA" id="ARBA00022726"/>
    </source>
</evidence>
<evidence type="ECO:0000256" key="3">
    <source>
        <dbReference type="ARBA" id="ARBA00022679"/>
    </source>
</evidence>
<keyword evidence="7" id="KW-1133">Transmembrane helix</keyword>
<comment type="pathway">
    <text evidence="5">Purine metabolism; XMP biosynthesis via salvage pathway; XMP from xanthine: step 1/1.</text>
</comment>
<evidence type="ECO:0000313" key="9">
    <source>
        <dbReference type="EMBL" id="HIU64678.1"/>
    </source>
</evidence>
<dbReference type="Proteomes" id="UP000824099">
    <property type="component" value="Unassembled WGS sequence"/>
</dbReference>
<reference evidence="9" key="1">
    <citation type="submission" date="2020-10" db="EMBL/GenBank/DDBJ databases">
        <authorList>
            <person name="Gilroy R."/>
        </authorList>
    </citation>
    <scope>NUCLEOTIDE SEQUENCE</scope>
    <source>
        <strain evidence="9">CHK160-1198</strain>
    </source>
</reference>
<proteinExistence type="inferred from homology"/>
<dbReference type="GO" id="GO:0005737">
    <property type="term" value="C:cytoplasm"/>
    <property type="evidence" value="ECO:0007669"/>
    <property type="project" value="UniProtKB-SubCell"/>
</dbReference>
<dbReference type="EMBL" id="DVNI01000107">
    <property type="protein sequence ID" value="HIU64678.1"/>
    <property type="molecule type" value="Genomic_DNA"/>
</dbReference>
<comment type="similarity">
    <text evidence="5">Belongs to the purine/pyrimidine phosphoribosyltransferase family. Xpt subfamily.</text>
</comment>